<keyword evidence="4 8" id="KW-0560">Oxidoreductase</keyword>
<dbReference type="PRINTS" id="PR00463">
    <property type="entry name" value="EP450I"/>
</dbReference>
<feature type="non-terminal residue" evidence="10">
    <location>
        <position position="493"/>
    </location>
</feature>
<keyword evidence="6 8" id="KW-0503">Monooxygenase</keyword>
<keyword evidence="9" id="KW-0812">Transmembrane</keyword>
<evidence type="ECO:0000256" key="3">
    <source>
        <dbReference type="ARBA" id="ARBA00022723"/>
    </source>
</evidence>
<feature type="transmembrane region" description="Helical" evidence="9">
    <location>
        <begin position="5"/>
        <end position="23"/>
    </location>
</feature>
<evidence type="ECO:0000256" key="1">
    <source>
        <dbReference type="ARBA" id="ARBA00010617"/>
    </source>
</evidence>
<organism evidence="10 11">
    <name type="scientific">Funneliformis caledonium</name>
    <dbReference type="NCBI Taxonomy" id="1117310"/>
    <lineage>
        <taxon>Eukaryota</taxon>
        <taxon>Fungi</taxon>
        <taxon>Fungi incertae sedis</taxon>
        <taxon>Mucoromycota</taxon>
        <taxon>Glomeromycotina</taxon>
        <taxon>Glomeromycetes</taxon>
        <taxon>Glomerales</taxon>
        <taxon>Glomeraceae</taxon>
        <taxon>Funneliformis</taxon>
    </lineage>
</organism>
<reference evidence="10" key="1">
    <citation type="submission" date="2021-06" db="EMBL/GenBank/DDBJ databases">
        <authorList>
            <person name="Kallberg Y."/>
            <person name="Tangrot J."/>
            <person name="Rosling A."/>
        </authorList>
    </citation>
    <scope>NUCLEOTIDE SEQUENCE</scope>
    <source>
        <strain evidence="10">UK204</strain>
    </source>
</reference>
<evidence type="ECO:0000256" key="2">
    <source>
        <dbReference type="ARBA" id="ARBA00022617"/>
    </source>
</evidence>
<keyword evidence="9" id="KW-1133">Transmembrane helix</keyword>
<dbReference type="GO" id="GO:0016705">
    <property type="term" value="F:oxidoreductase activity, acting on paired donors, with incorporation or reduction of molecular oxygen"/>
    <property type="evidence" value="ECO:0007669"/>
    <property type="project" value="InterPro"/>
</dbReference>
<dbReference type="Pfam" id="PF00067">
    <property type="entry name" value="p450"/>
    <property type="match status" value="1"/>
</dbReference>
<evidence type="ECO:0000256" key="5">
    <source>
        <dbReference type="ARBA" id="ARBA00023004"/>
    </source>
</evidence>
<evidence type="ECO:0000256" key="4">
    <source>
        <dbReference type="ARBA" id="ARBA00023002"/>
    </source>
</evidence>
<dbReference type="GO" id="GO:0020037">
    <property type="term" value="F:heme binding"/>
    <property type="evidence" value="ECO:0007669"/>
    <property type="project" value="InterPro"/>
</dbReference>
<comment type="similarity">
    <text evidence="1 8">Belongs to the cytochrome P450 family.</text>
</comment>
<keyword evidence="9" id="KW-0472">Membrane</keyword>
<accession>A0A9N9CLT8</accession>
<evidence type="ECO:0000256" key="7">
    <source>
        <dbReference type="PIRSR" id="PIRSR602401-1"/>
    </source>
</evidence>
<comment type="caution">
    <text evidence="10">The sequence shown here is derived from an EMBL/GenBank/DDBJ whole genome shotgun (WGS) entry which is preliminary data.</text>
</comment>
<dbReference type="Gene3D" id="1.10.630.10">
    <property type="entry name" value="Cytochrome P450"/>
    <property type="match status" value="1"/>
</dbReference>
<evidence type="ECO:0000256" key="6">
    <source>
        <dbReference type="ARBA" id="ARBA00023033"/>
    </source>
</evidence>
<comment type="cofactor">
    <cofactor evidence="7">
        <name>heme</name>
        <dbReference type="ChEBI" id="CHEBI:30413"/>
    </cofactor>
</comment>
<dbReference type="GO" id="GO:0004497">
    <property type="term" value="F:monooxygenase activity"/>
    <property type="evidence" value="ECO:0007669"/>
    <property type="project" value="UniProtKB-KW"/>
</dbReference>
<sequence>MNLIILPIIGLLTYIAIFYYRYFNRTNPLPGPIPLPIIGNVLQYPGDAGKWANQLQLIYGDIFEIYLGTTRTICLCRADLVENLMKSNFYLRTTPNDGLDDFGVSKKGIIFNRNHDDWSYHRRFLQKTIMAPQIVKETVESTQVLFQEMEELWKRLGDEKEIDFAGWISRFGFENIVLLTTTLRIHSLTNYYNKVNPQDKVVEPEGTLPNSETYINCAKSFFDGATFSLLTPKILRYSPGIIGTTKNLLNQKNWLTTNLLGIIKARRSQIENSTEKIDTHDILTQFLTINTDKDVTQGIVDKNHPGRMSDDDVRANMTEILGGGAVTTPSTICFIVHYLSKYPDVQKRMVQELDSVLGSDRDSQFTIDQLKKLEYTEAVLNEVSRVFPSVPVNFRASSQPDEIAGYNFPANTQFLINMEGIHHHPSDWRDPDVFNPDRWLDGSTKRSKNTFLQFGGGARVCPGRSLSLAEIKTVIALLYRKYDVELVDKKGGG</sequence>
<keyword evidence="11" id="KW-1185">Reference proteome</keyword>
<feature type="binding site" description="axial binding residue" evidence="7">
    <location>
        <position position="461"/>
    </location>
    <ligand>
        <name>heme</name>
        <dbReference type="ChEBI" id="CHEBI:30413"/>
    </ligand>
    <ligandPart>
        <name>Fe</name>
        <dbReference type="ChEBI" id="CHEBI:18248"/>
    </ligandPart>
</feature>
<dbReference type="InterPro" id="IPR036396">
    <property type="entry name" value="Cyt_P450_sf"/>
</dbReference>
<proteinExistence type="inferred from homology"/>
<evidence type="ECO:0000313" key="11">
    <source>
        <dbReference type="Proteomes" id="UP000789570"/>
    </source>
</evidence>
<name>A0A9N9CLT8_9GLOM</name>
<evidence type="ECO:0000256" key="9">
    <source>
        <dbReference type="SAM" id="Phobius"/>
    </source>
</evidence>
<dbReference type="InterPro" id="IPR050196">
    <property type="entry name" value="Cytochrome_P450_Monoox"/>
</dbReference>
<dbReference type="InterPro" id="IPR017972">
    <property type="entry name" value="Cyt_P450_CS"/>
</dbReference>
<dbReference type="SUPFAM" id="SSF48264">
    <property type="entry name" value="Cytochrome P450"/>
    <property type="match status" value="1"/>
</dbReference>
<dbReference type="PRINTS" id="PR00385">
    <property type="entry name" value="P450"/>
</dbReference>
<dbReference type="InterPro" id="IPR001128">
    <property type="entry name" value="Cyt_P450"/>
</dbReference>
<gene>
    <name evidence="10" type="ORF">FCALED_LOCUS8850</name>
</gene>
<dbReference type="PANTHER" id="PTHR24291">
    <property type="entry name" value="CYTOCHROME P450 FAMILY 4"/>
    <property type="match status" value="1"/>
</dbReference>
<protein>
    <submittedName>
        <fullName evidence="10">11368_t:CDS:1</fullName>
    </submittedName>
</protein>
<evidence type="ECO:0000313" key="10">
    <source>
        <dbReference type="EMBL" id="CAG8606480.1"/>
    </source>
</evidence>
<dbReference type="InterPro" id="IPR002401">
    <property type="entry name" value="Cyt_P450_E_grp-I"/>
</dbReference>
<keyword evidence="2 7" id="KW-0349">Heme</keyword>
<evidence type="ECO:0000256" key="8">
    <source>
        <dbReference type="RuleBase" id="RU000461"/>
    </source>
</evidence>
<keyword evidence="3 7" id="KW-0479">Metal-binding</keyword>
<dbReference type="PROSITE" id="PS00086">
    <property type="entry name" value="CYTOCHROME_P450"/>
    <property type="match status" value="1"/>
</dbReference>
<dbReference type="PANTHER" id="PTHR24291:SF50">
    <property type="entry name" value="BIFUNCTIONAL ALBAFLAVENONE MONOOXYGENASE_TERPENE SYNTHASE"/>
    <property type="match status" value="1"/>
</dbReference>
<dbReference type="Proteomes" id="UP000789570">
    <property type="component" value="Unassembled WGS sequence"/>
</dbReference>
<keyword evidence="5 7" id="KW-0408">Iron</keyword>
<dbReference type="CDD" id="cd00302">
    <property type="entry name" value="cytochrome_P450"/>
    <property type="match status" value="1"/>
</dbReference>
<dbReference type="GO" id="GO:0005506">
    <property type="term" value="F:iron ion binding"/>
    <property type="evidence" value="ECO:0007669"/>
    <property type="project" value="InterPro"/>
</dbReference>
<dbReference type="EMBL" id="CAJVPQ010002723">
    <property type="protein sequence ID" value="CAG8606480.1"/>
    <property type="molecule type" value="Genomic_DNA"/>
</dbReference>
<dbReference type="AlphaFoldDB" id="A0A9N9CLT8"/>
<dbReference type="OrthoDB" id="1470350at2759"/>